<dbReference type="Proteomes" id="UP000315454">
    <property type="component" value="Unassembled WGS sequence"/>
</dbReference>
<dbReference type="EMBL" id="SRMN01000105">
    <property type="protein sequence ID" value="TGH20463.1"/>
    <property type="molecule type" value="Genomic_DNA"/>
</dbReference>
<accession>A0A524RSL9</accession>
<proteinExistence type="predicted"/>
<protein>
    <submittedName>
        <fullName evidence="1">Uncharacterized protein</fullName>
    </submittedName>
</protein>
<evidence type="ECO:0000313" key="1">
    <source>
        <dbReference type="EMBL" id="TGH20463.1"/>
    </source>
</evidence>
<dbReference type="AlphaFoldDB" id="A0A524RSL9"/>
<evidence type="ECO:0000313" key="2">
    <source>
        <dbReference type="Proteomes" id="UP000315454"/>
    </source>
</evidence>
<reference evidence="1 2" key="1">
    <citation type="journal article" date="2019" name="mSystems">
        <title>Life at home and on the roam: Genomic adaptions reflect the dual lifestyle of an intracellular, facultative symbiont.</title>
        <authorList>
            <person name="Burgsdorf I."/>
        </authorList>
    </citation>
    <scope>NUCLEOTIDE SEQUENCE [LARGE SCALE GENOMIC DNA]</scope>
    <source>
        <strain evidence="1">277cI</strain>
    </source>
</reference>
<organism evidence="1 2">
    <name type="scientific">Aphanocapsa feldmannii 277cI</name>
    <dbReference type="NCBI Taxonomy" id="2507554"/>
    <lineage>
        <taxon>Bacteria</taxon>
        <taxon>Bacillati</taxon>
        <taxon>Cyanobacteriota</taxon>
        <taxon>Cyanophyceae</taxon>
        <taxon>Oscillatoriophycideae</taxon>
        <taxon>Chroococcales</taxon>
        <taxon>Microcystaceae</taxon>
        <taxon>Aphanocapsa</taxon>
    </lineage>
</organism>
<name>A0A524RSL9_9CHRO</name>
<sequence>MTVAPAWLAPAPGFATLIPPYSNAMAARRWLDPLARCVAATLRASSNWTGCRCEDGADAPGFSV</sequence>
<gene>
    <name evidence="1" type="ORF">ERJ68_06805</name>
</gene>
<comment type="caution">
    <text evidence="1">The sequence shown here is derived from an EMBL/GenBank/DDBJ whole genome shotgun (WGS) entry which is preliminary data.</text>
</comment>